<evidence type="ECO:0000256" key="3">
    <source>
        <dbReference type="ARBA" id="ARBA00007931"/>
    </source>
</evidence>
<dbReference type="AlphaFoldDB" id="A0A1Q2M5V9"/>
<dbReference type="InterPro" id="IPR001478">
    <property type="entry name" value="PDZ"/>
</dbReference>
<dbReference type="OrthoDB" id="9782003at2"/>
<dbReference type="CDD" id="cd06163">
    <property type="entry name" value="S2P-M50_PDZ_RseP-like"/>
    <property type="match status" value="1"/>
</dbReference>
<evidence type="ECO:0000313" key="14">
    <source>
        <dbReference type="Proteomes" id="UP000188219"/>
    </source>
</evidence>
<feature type="transmembrane region" description="Helical" evidence="11">
    <location>
        <begin position="381"/>
        <end position="402"/>
    </location>
</feature>
<keyword evidence="7 11" id="KW-0862">Zinc</keyword>
<feature type="transmembrane region" description="Helical" evidence="11">
    <location>
        <begin position="98"/>
        <end position="120"/>
    </location>
</feature>
<dbReference type="RefSeq" id="WP_077404621.1">
    <property type="nucleotide sequence ID" value="NZ_CP019650.1"/>
</dbReference>
<evidence type="ECO:0000256" key="2">
    <source>
        <dbReference type="ARBA" id="ARBA00004141"/>
    </source>
</evidence>
<dbReference type="KEGG" id="maga:Mag101_10810"/>
<dbReference type="Pfam" id="PF02163">
    <property type="entry name" value="Peptidase_M50"/>
    <property type="match status" value="1"/>
</dbReference>
<evidence type="ECO:0000256" key="7">
    <source>
        <dbReference type="ARBA" id="ARBA00022833"/>
    </source>
</evidence>
<comment type="similarity">
    <text evidence="3 11">Belongs to the peptidase M50B family.</text>
</comment>
<feature type="domain" description="PDZ" evidence="12">
    <location>
        <begin position="227"/>
        <end position="292"/>
    </location>
</feature>
<dbReference type="STRING" id="260552.Mag101_10810"/>
<evidence type="ECO:0000256" key="5">
    <source>
        <dbReference type="ARBA" id="ARBA00022692"/>
    </source>
</evidence>
<dbReference type="EMBL" id="CP019650">
    <property type="protein sequence ID" value="AQQ68071.1"/>
    <property type="molecule type" value="Genomic_DNA"/>
</dbReference>
<dbReference type="eggNOG" id="COG0750">
    <property type="taxonomic scope" value="Bacteria"/>
</dbReference>
<evidence type="ECO:0000256" key="10">
    <source>
        <dbReference type="ARBA" id="ARBA00023136"/>
    </source>
</evidence>
<evidence type="ECO:0000313" key="13">
    <source>
        <dbReference type="EMBL" id="AQQ68071.1"/>
    </source>
</evidence>
<dbReference type="GO" id="GO:0046872">
    <property type="term" value="F:metal ion binding"/>
    <property type="evidence" value="ECO:0007669"/>
    <property type="project" value="UniProtKB-KW"/>
</dbReference>
<keyword evidence="10 11" id="KW-0472">Membrane</keyword>
<dbReference type="GO" id="GO:0004222">
    <property type="term" value="F:metalloendopeptidase activity"/>
    <property type="evidence" value="ECO:0007669"/>
    <property type="project" value="InterPro"/>
</dbReference>
<keyword evidence="5 11" id="KW-0812">Transmembrane</keyword>
<dbReference type="PANTHER" id="PTHR42837">
    <property type="entry name" value="REGULATOR OF SIGMA-E PROTEASE RSEP"/>
    <property type="match status" value="1"/>
</dbReference>
<comment type="cofactor">
    <cofactor evidence="1 11">
        <name>Zn(2+)</name>
        <dbReference type="ChEBI" id="CHEBI:29105"/>
    </cofactor>
</comment>
<evidence type="ECO:0000256" key="9">
    <source>
        <dbReference type="ARBA" id="ARBA00023049"/>
    </source>
</evidence>
<evidence type="ECO:0000256" key="11">
    <source>
        <dbReference type="RuleBase" id="RU362031"/>
    </source>
</evidence>
<keyword evidence="4" id="KW-0645">Protease</keyword>
<gene>
    <name evidence="13" type="ORF">Mag101_10810</name>
</gene>
<evidence type="ECO:0000256" key="1">
    <source>
        <dbReference type="ARBA" id="ARBA00001947"/>
    </source>
</evidence>
<dbReference type="CDD" id="cd23081">
    <property type="entry name" value="cpPDZ_EcRseP-like"/>
    <property type="match status" value="1"/>
</dbReference>
<dbReference type="Gene3D" id="2.30.42.10">
    <property type="match status" value="2"/>
</dbReference>
<dbReference type="Proteomes" id="UP000188219">
    <property type="component" value="Chromosome"/>
</dbReference>
<organism evidence="13 14">
    <name type="scientific">Microbulbifer agarilyticus</name>
    <dbReference type="NCBI Taxonomy" id="260552"/>
    <lineage>
        <taxon>Bacteria</taxon>
        <taxon>Pseudomonadati</taxon>
        <taxon>Pseudomonadota</taxon>
        <taxon>Gammaproteobacteria</taxon>
        <taxon>Cellvibrionales</taxon>
        <taxon>Microbulbiferaceae</taxon>
        <taxon>Microbulbifer</taxon>
    </lineage>
</organism>
<evidence type="ECO:0000256" key="4">
    <source>
        <dbReference type="ARBA" id="ARBA00022670"/>
    </source>
</evidence>
<evidence type="ECO:0000259" key="12">
    <source>
        <dbReference type="PROSITE" id="PS50106"/>
    </source>
</evidence>
<dbReference type="InterPro" id="IPR041489">
    <property type="entry name" value="PDZ_6"/>
</dbReference>
<comment type="subcellular location">
    <subcellularLocation>
        <location evidence="2">Membrane</location>
        <topology evidence="2">Multi-pass membrane protein</topology>
    </subcellularLocation>
</comment>
<dbReference type="EC" id="3.4.24.-" evidence="11"/>
<name>A0A1Q2M5V9_9GAMM</name>
<proteinExistence type="inferred from homology"/>
<dbReference type="SMART" id="SM00228">
    <property type="entry name" value="PDZ"/>
    <property type="match status" value="2"/>
</dbReference>
<dbReference type="InterPro" id="IPR004387">
    <property type="entry name" value="Pept_M50_Zn"/>
</dbReference>
<keyword evidence="11" id="KW-0479">Metal-binding</keyword>
<accession>A0A1Q2M5V9</accession>
<dbReference type="SUPFAM" id="SSF50156">
    <property type="entry name" value="PDZ domain-like"/>
    <property type="match status" value="2"/>
</dbReference>
<dbReference type="GO" id="GO:0016020">
    <property type="term" value="C:membrane"/>
    <property type="evidence" value="ECO:0007669"/>
    <property type="project" value="UniProtKB-SubCell"/>
</dbReference>
<feature type="transmembrane region" description="Helical" evidence="11">
    <location>
        <begin position="428"/>
        <end position="446"/>
    </location>
</feature>
<protein>
    <recommendedName>
        <fullName evidence="11">Zinc metalloprotease</fullName>
        <ecNumber evidence="11">3.4.24.-</ecNumber>
    </recommendedName>
</protein>
<reference evidence="13" key="1">
    <citation type="submission" date="2017-02" db="EMBL/GenBank/DDBJ databases">
        <title>Genome of Microbulbifer agarilyticus GP101.</title>
        <authorList>
            <person name="Jung J."/>
            <person name="Bae S.S."/>
            <person name="Baek K."/>
        </authorList>
    </citation>
    <scope>NUCLEOTIDE SEQUENCE [LARGE SCALE GENOMIC DNA]</scope>
    <source>
        <strain evidence="13">GP101</strain>
    </source>
</reference>
<dbReference type="PANTHER" id="PTHR42837:SF2">
    <property type="entry name" value="MEMBRANE METALLOPROTEASE ARASP2, CHLOROPLASTIC-RELATED"/>
    <property type="match status" value="1"/>
</dbReference>
<keyword evidence="6 11" id="KW-0378">Hydrolase</keyword>
<dbReference type="NCBIfam" id="TIGR00054">
    <property type="entry name" value="RIP metalloprotease RseP"/>
    <property type="match status" value="1"/>
</dbReference>
<dbReference type="InterPro" id="IPR036034">
    <property type="entry name" value="PDZ_sf"/>
</dbReference>
<evidence type="ECO:0000256" key="6">
    <source>
        <dbReference type="ARBA" id="ARBA00022801"/>
    </source>
</evidence>
<keyword evidence="14" id="KW-1185">Reference proteome</keyword>
<keyword evidence="9 11" id="KW-0482">Metalloprotease</keyword>
<feature type="transmembrane region" description="Helical" evidence="11">
    <location>
        <begin position="7"/>
        <end position="29"/>
    </location>
</feature>
<dbReference type="Pfam" id="PF17820">
    <property type="entry name" value="PDZ_6"/>
    <property type="match status" value="1"/>
</dbReference>
<dbReference type="PROSITE" id="PS50106">
    <property type="entry name" value="PDZ"/>
    <property type="match status" value="1"/>
</dbReference>
<evidence type="ECO:0000256" key="8">
    <source>
        <dbReference type="ARBA" id="ARBA00022989"/>
    </source>
</evidence>
<dbReference type="InterPro" id="IPR008915">
    <property type="entry name" value="Peptidase_M50"/>
</dbReference>
<sequence>MLDFLQTAIWALVALGVLVSFHEFGHFIVARWCGVKVLRFSIGFGKRLVSRYDRHGTEFTVSAIPLGGYVKFLDERESAVAPEDLDRAFNRKNVWQRIAIAAAGPLANFLLAIVLFWGVFMGGTSGPVPIVDDVEQGSLAAYAGLEEGQEIIAIDDQPTPTWQALNWRLANRLGDSGHIKFSVRYPDSPLEYHMYADIDRWLAGQEVADPLAEVGVKLWIPEVSMQLAQVVDGSPAAKGGLKAGDEIIATDGRDFSGWEEWTSYIKARPEQQVMVTVVRDGAEQAVSITPEEVTLDSGEKIGRIGVLPVAASWPEERVRRYHYGVLGALSKGLEETWSKTVFTLNSLKKLLFGELSTRNLSGPITIAKVAGTSADAGWQSFLSLLALLSISLGVLNLLPIPVLDGGHLLYYGIEAIKGSPVSERVQMIGLQVGMAMVLGIMALALYNDILRL</sequence>
<keyword evidence="8 11" id="KW-1133">Transmembrane helix</keyword>
<dbReference type="GO" id="GO:0006508">
    <property type="term" value="P:proteolysis"/>
    <property type="evidence" value="ECO:0007669"/>
    <property type="project" value="UniProtKB-KW"/>
</dbReference>